<proteinExistence type="predicted"/>
<evidence type="ECO:0000256" key="3">
    <source>
        <dbReference type="ARBA" id="ARBA00022989"/>
    </source>
</evidence>
<dbReference type="SUPFAM" id="SSF103473">
    <property type="entry name" value="MFS general substrate transporter"/>
    <property type="match status" value="1"/>
</dbReference>
<dbReference type="PROSITE" id="PS50850">
    <property type="entry name" value="MFS"/>
    <property type="match status" value="1"/>
</dbReference>
<dbReference type="Pfam" id="PF07690">
    <property type="entry name" value="MFS_1"/>
    <property type="match status" value="1"/>
</dbReference>
<dbReference type="PANTHER" id="PTHR23502">
    <property type="entry name" value="MAJOR FACILITATOR SUPERFAMILY"/>
    <property type="match status" value="1"/>
</dbReference>
<keyword evidence="3 6" id="KW-1133">Transmembrane helix</keyword>
<gene>
    <name evidence="8" type="ORF">BDA99DRAFT_563578</name>
</gene>
<feature type="transmembrane region" description="Helical" evidence="6">
    <location>
        <begin position="419"/>
        <end position="441"/>
    </location>
</feature>
<evidence type="ECO:0000256" key="1">
    <source>
        <dbReference type="ARBA" id="ARBA00004141"/>
    </source>
</evidence>
<reference evidence="8" key="1">
    <citation type="journal article" date="2022" name="IScience">
        <title>Evolution of zygomycete secretomes and the origins of terrestrial fungal ecologies.</title>
        <authorList>
            <person name="Chang Y."/>
            <person name="Wang Y."/>
            <person name="Mondo S."/>
            <person name="Ahrendt S."/>
            <person name="Andreopoulos W."/>
            <person name="Barry K."/>
            <person name="Beard J."/>
            <person name="Benny G.L."/>
            <person name="Blankenship S."/>
            <person name="Bonito G."/>
            <person name="Cuomo C."/>
            <person name="Desiro A."/>
            <person name="Gervers K.A."/>
            <person name="Hundley H."/>
            <person name="Kuo A."/>
            <person name="LaButti K."/>
            <person name="Lang B.F."/>
            <person name="Lipzen A."/>
            <person name="O'Donnell K."/>
            <person name="Pangilinan J."/>
            <person name="Reynolds N."/>
            <person name="Sandor L."/>
            <person name="Smith M.E."/>
            <person name="Tsang A."/>
            <person name="Grigoriev I.V."/>
            <person name="Stajich J.E."/>
            <person name="Spatafora J.W."/>
        </authorList>
    </citation>
    <scope>NUCLEOTIDE SEQUENCE</scope>
    <source>
        <strain evidence="8">RSA 2281</strain>
    </source>
</reference>
<comment type="caution">
    <text evidence="8">The sequence shown here is derived from an EMBL/GenBank/DDBJ whole genome shotgun (WGS) entry which is preliminary data.</text>
</comment>
<reference evidence="8" key="2">
    <citation type="submission" date="2023-02" db="EMBL/GenBank/DDBJ databases">
        <authorList>
            <consortium name="DOE Joint Genome Institute"/>
            <person name="Mondo S.J."/>
            <person name="Chang Y."/>
            <person name="Wang Y."/>
            <person name="Ahrendt S."/>
            <person name="Andreopoulos W."/>
            <person name="Barry K."/>
            <person name="Beard J."/>
            <person name="Benny G.L."/>
            <person name="Blankenship S."/>
            <person name="Bonito G."/>
            <person name="Cuomo C."/>
            <person name="Desiro A."/>
            <person name="Gervers K.A."/>
            <person name="Hundley H."/>
            <person name="Kuo A."/>
            <person name="LaButti K."/>
            <person name="Lang B.F."/>
            <person name="Lipzen A."/>
            <person name="O'Donnell K."/>
            <person name="Pangilinan J."/>
            <person name="Reynolds N."/>
            <person name="Sandor L."/>
            <person name="Smith M.W."/>
            <person name="Tsang A."/>
            <person name="Grigoriev I.V."/>
            <person name="Stajich J.E."/>
            <person name="Spatafora J.W."/>
        </authorList>
    </citation>
    <scope>NUCLEOTIDE SEQUENCE</scope>
    <source>
        <strain evidence="8">RSA 2281</strain>
    </source>
</reference>
<protein>
    <submittedName>
        <fullName evidence="8">Major facilitator superfamily domain-containing protein</fullName>
    </submittedName>
</protein>
<dbReference type="InterPro" id="IPR011701">
    <property type="entry name" value="MFS"/>
</dbReference>
<keyword evidence="2 6" id="KW-0812">Transmembrane</keyword>
<keyword evidence="4 6" id="KW-0472">Membrane</keyword>
<feature type="region of interest" description="Disordered" evidence="5">
    <location>
        <begin position="228"/>
        <end position="252"/>
    </location>
</feature>
<dbReference type="AlphaFoldDB" id="A0AAD5JS82"/>
<name>A0AAD5JS82_9FUNG</name>
<feature type="compositionally biased region" description="Polar residues" evidence="5">
    <location>
        <begin position="236"/>
        <end position="252"/>
    </location>
</feature>
<feature type="transmembrane region" description="Helical" evidence="6">
    <location>
        <begin position="135"/>
        <end position="154"/>
    </location>
</feature>
<evidence type="ECO:0000313" key="8">
    <source>
        <dbReference type="EMBL" id="KAI9251890.1"/>
    </source>
</evidence>
<evidence type="ECO:0000256" key="4">
    <source>
        <dbReference type="ARBA" id="ARBA00023136"/>
    </source>
</evidence>
<dbReference type="InterPro" id="IPR036259">
    <property type="entry name" value="MFS_trans_sf"/>
</dbReference>
<feature type="transmembrane region" description="Helical" evidence="6">
    <location>
        <begin position="462"/>
        <end position="480"/>
    </location>
</feature>
<feature type="transmembrane region" description="Helical" evidence="6">
    <location>
        <begin position="486"/>
        <end position="507"/>
    </location>
</feature>
<feature type="transmembrane region" description="Helical" evidence="6">
    <location>
        <begin position="195"/>
        <end position="220"/>
    </location>
</feature>
<dbReference type="GO" id="GO:0022857">
    <property type="term" value="F:transmembrane transporter activity"/>
    <property type="evidence" value="ECO:0007669"/>
    <property type="project" value="InterPro"/>
</dbReference>
<dbReference type="GO" id="GO:0005886">
    <property type="term" value="C:plasma membrane"/>
    <property type="evidence" value="ECO:0007669"/>
    <property type="project" value="TreeGrafter"/>
</dbReference>
<sequence length="525" mass="58045">MMPKSFAKLTSDEDMIWEEYTDPRGAKKNGYQLSSAIPLVEDNSDNSPHQSQSSSSVPTSCFSKKRRIMILACVSLASALAALVVHIYYPALPALQADLHTSATFVNASVSVYKLMQAFWPPFLGSLSDVLGRRIIYIFATPISIGSCVGLALAPTVSSLIGLRVCQALGMSPLYVTGFGVISDIADPSSRSVYISLYCTVFRVFTLLGPTIGGPILYHFSWRKNHNRRQQRKPQEQQNSKDLQKNQNRMSTSDNTATMQLSYMARIKKLSITDFIMAYQNLKKPHILTTLLLSGLYNSTQDCYNITTAQLLTTHFGLNEQMVGLCYLAQSTGGIVGGLFSGVYLRYWFKRAIHRYNNRNSSGNSDGGENGTIIINDSTSKLLPSNFPLCKTRLIPICFSAFIIQITTGFYGWCYIWNAPLPVLLCLQFLVGMNITIVDSANNTLLMDFRPRQAASVGASSNLFNQGFGAIASFCIHPIIHAVGVGYAFTIIGSLLVVANFLVILLFKYGSKWRDLERQIQTDCT</sequence>
<dbReference type="InterPro" id="IPR020846">
    <property type="entry name" value="MFS_dom"/>
</dbReference>
<organism evidence="8 9">
    <name type="scientific">Phascolomyces articulosus</name>
    <dbReference type="NCBI Taxonomy" id="60185"/>
    <lineage>
        <taxon>Eukaryota</taxon>
        <taxon>Fungi</taxon>
        <taxon>Fungi incertae sedis</taxon>
        <taxon>Mucoromycota</taxon>
        <taxon>Mucoromycotina</taxon>
        <taxon>Mucoromycetes</taxon>
        <taxon>Mucorales</taxon>
        <taxon>Lichtheimiaceae</taxon>
        <taxon>Phascolomyces</taxon>
    </lineage>
</organism>
<feature type="transmembrane region" description="Helical" evidence="6">
    <location>
        <begin position="161"/>
        <end position="183"/>
    </location>
</feature>
<feature type="transmembrane region" description="Helical" evidence="6">
    <location>
        <begin position="394"/>
        <end position="413"/>
    </location>
</feature>
<comment type="subcellular location">
    <subcellularLocation>
        <location evidence="1">Membrane</location>
        <topology evidence="1">Multi-pass membrane protein</topology>
    </subcellularLocation>
</comment>
<dbReference type="Gene3D" id="1.20.1720.10">
    <property type="entry name" value="Multidrug resistance protein D"/>
    <property type="match status" value="1"/>
</dbReference>
<dbReference type="Proteomes" id="UP001209540">
    <property type="component" value="Unassembled WGS sequence"/>
</dbReference>
<keyword evidence="9" id="KW-1185">Reference proteome</keyword>
<accession>A0AAD5JS82</accession>
<evidence type="ECO:0000256" key="5">
    <source>
        <dbReference type="SAM" id="MobiDB-lite"/>
    </source>
</evidence>
<dbReference type="EMBL" id="JAIXMP010000029">
    <property type="protein sequence ID" value="KAI9251890.1"/>
    <property type="molecule type" value="Genomic_DNA"/>
</dbReference>
<evidence type="ECO:0000259" key="7">
    <source>
        <dbReference type="PROSITE" id="PS50850"/>
    </source>
</evidence>
<dbReference type="PANTHER" id="PTHR23502:SF21">
    <property type="entry name" value="DITYROSINE TRANSPORTER 1"/>
    <property type="match status" value="1"/>
</dbReference>
<evidence type="ECO:0000313" key="9">
    <source>
        <dbReference type="Proteomes" id="UP001209540"/>
    </source>
</evidence>
<evidence type="ECO:0000256" key="2">
    <source>
        <dbReference type="ARBA" id="ARBA00022692"/>
    </source>
</evidence>
<evidence type="ECO:0000256" key="6">
    <source>
        <dbReference type="SAM" id="Phobius"/>
    </source>
</evidence>
<feature type="transmembrane region" description="Helical" evidence="6">
    <location>
        <begin position="68"/>
        <end position="89"/>
    </location>
</feature>
<dbReference type="Gene3D" id="1.20.1250.20">
    <property type="entry name" value="MFS general substrate transporter like domains"/>
    <property type="match status" value="1"/>
</dbReference>
<feature type="domain" description="Major facilitator superfamily (MFS) profile" evidence="7">
    <location>
        <begin position="70"/>
        <end position="511"/>
    </location>
</feature>